<dbReference type="Pfam" id="PF18826">
    <property type="entry name" value="bVLRF1"/>
    <property type="match status" value="1"/>
</dbReference>
<feature type="region of interest" description="Disordered" evidence="16">
    <location>
        <begin position="473"/>
        <end position="507"/>
    </location>
</feature>
<dbReference type="EMBL" id="CAIX01000003">
    <property type="protein sequence ID" value="CCI39829.1"/>
    <property type="molecule type" value="Genomic_DNA"/>
</dbReference>
<keyword evidence="6" id="KW-0677">Repeat</keyword>
<keyword evidence="12 15" id="KW-0175">Coiled coil</keyword>
<dbReference type="PANTHER" id="PTHR16036:SF2">
    <property type="entry name" value="TRNA ENDONUCLEASE ANKZF1"/>
    <property type="match status" value="1"/>
</dbReference>
<evidence type="ECO:0000256" key="13">
    <source>
        <dbReference type="PROSITE-ProRule" id="PRU00023"/>
    </source>
</evidence>
<dbReference type="PROSITE" id="PS50021">
    <property type="entry name" value="CH"/>
    <property type="match status" value="1"/>
</dbReference>
<evidence type="ECO:0000256" key="4">
    <source>
        <dbReference type="ARBA" id="ARBA00022722"/>
    </source>
</evidence>
<evidence type="ECO:0000259" key="17">
    <source>
        <dbReference type="PROSITE" id="PS50021"/>
    </source>
</evidence>
<comment type="domain">
    <text evidence="14">The VLRF1 domain mediates binding to the 60S ribosomal subunit.</text>
</comment>
<proteinExistence type="inferred from homology"/>
<evidence type="ECO:0000256" key="8">
    <source>
        <dbReference type="ARBA" id="ARBA00022771"/>
    </source>
</evidence>
<accession>A0A024FZ28</accession>
<feature type="compositionally biased region" description="Polar residues" evidence="16">
    <location>
        <begin position="224"/>
        <end position="240"/>
    </location>
</feature>
<dbReference type="InterPro" id="IPR036770">
    <property type="entry name" value="Ankyrin_rpt-contain_sf"/>
</dbReference>
<dbReference type="Gene3D" id="1.25.40.20">
    <property type="entry name" value="Ankyrin repeat-containing domain"/>
    <property type="match status" value="1"/>
</dbReference>
<evidence type="ECO:0000256" key="9">
    <source>
        <dbReference type="ARBA" id="ARBA00022801"/>
    </source>
</evidence>
<evidence type="ECO:0000256" key="3">
    <source>
        <dbReference type="ARBA" id="ARBA00022490"/>
    </source>
</evidence>
<feature type="domain" description="VLRF1" evidence="18">
    <location>
        <begin position="184"/>
        <end position="324"/>
    </location>
</feature>
<sequence length="827" mass="94057">MSKRVKSVPSNGSTKNILGQLALNEIPLEKVLSWKLFQFDHVPQTDTNTADPSNIATVLTQSIETSSEFVTGLRCGTCEVSAFESSEAQYYHFKSELHRTNLKRKAKGLPPITSSSDLPSDSPDSDSDDSTSSKSEEEIERRHPTEPVILFADDINVHKIYKTLLTEPKAEVDFKDSLIRLCNSNWKWAIFLLRSGRFAGAIFQRNLAIFHKTFQRYTTRRKQGGSQTAHDASGNRSKSAGATLRRYNESALKGDIHDILTQWKAELATTELIFIASGRADQSTFFGAKDLFDTNDPRIRRIPFATYRPTFEEVCRVRAKLQSVKFCSISTMLQSPQKRAPTTTQAILKMTAEKHAKCNIAVEVPQVKAVKKTVPTIIQNLRDGNHDAVQAEINNRDVNGVSINVADSEGMTLLHHAVNVDTTSMVSFLLENGANPSLMDFRNRPPYLLCISKGTRDVFRRFLAKHPDAWDYTNSHIPSPLTEEMKQRKRDKENEKRRRARDRKKEQKKILAEEALHKERKRIAKEEEEARQKERDRRDMEAANACSFCGKSSGPTPFTRLEYRYCSVICVQNHRRQLLSEAALRRLKIVPLDDATLQRVYAWIDEIPLSRPKKNISRDFSDGILVAEVVAYYFPKLVQMHNYSAANAIKQKQYNWHTLHRKVLRRLHIVLSKDEINDLVQCRNGAIEQLLLKLQVKIASYQEHRSSRKNDEEDEDSGKDDVDCMNKPSNGRDSGSLTDVASRLDSPTPSSANASISASNRSDRNSLDLNIAESRAHEILKEKEQTITELQETNQILELKIQKLEQLVRLKDGKIQTLVTKLRSQNL</sequence>
<keyword evidence="11 13" id="KW-0040">ANK repeat</keyword>
<dbReference type="OrthoDB" id="429841at2759"/>
<evidence type="ECO:0000313" key="19">
    <source>
        <dbReference type="EMBL" id="CCI39829.1"/>
    </source>
</evidence>
<dbReference type="FunFam" id="1.10.418.10:FF:000059">
    <property type="entry name" value="RIKEN cDNA 6430531B16 gene"/>
    <property type="match status" value="1"/>
</dbReference>
<dbReference type="SUPFAM" id="SSF47576">
    <property type="entry name" value="Calponin-homology domain, CH-domain"/>
    <property type="match status" value="1"/>
</dbReference>
<keyword evidence="3 14" id="KW-0963">Cytoplasm</keyword>
<feature type="region of interest" description="Disordered" evidence="16">
    <location>
        <begin position="702"/>
        <end position="768"/>
    </location>
</feature>
<dbReference type="GO" id="GO:0008270">
    <property type="term" value="F:zinc ion binding"/>
    <property type="evidence" value="ECO:0007669"/>
    <property type="project" value="UniProtKB-KW"/>
</dbReference>
<feature type="repeat" description="ANK" evidence="13">
    <location>
        <begin position="409"/>
        <end position="441"/>
    </location>
</feature>
<evidence type="ECO:0000256" key="14">
    <source>
        <dbReference type="PROSITE-ProRule" id="PRU01389"/>
    </source>
</evidence>
<dbReference type="InterPro" id="IPR010441">
    <property type="entry name" value="CH_2"/>
</dbReference>
<evidence type="ECO:0000256" key="5">
    <source>
        <dbReference type="ARBA" id="ARBA00022723"/>
    </source>
</evidence>
<evidence type="ECO:0000256" key="16">
    <source>
        <dbReference type="SAM" id="MobiDB-lite"/>
    </source>
</evidence>
<dbReference type="InterPro" id="IPR002110">
    <property type="entry name" value="Ankyrin_rpt"/>
</dbReference>
<comment type="similarity">
    <text evidence="2 14">Belongs to the ANKZF1/VMS1 family.</text>
</comment>
<feature type="domain" description="Calponin-homology (CH)" evidence="17">
    <location>
        <begin position="594"/>
        <end position="699"/>
    </location>
</feature>
<dbReference type="PROSITE" id="PS50297">
    <property type="entry name" value="ANK_REP_REGION"/>
    <property type="match status" value="1"/>
</dbReference>
<feature type="region of interest" description="Disordered" evidence="16">
    <location>
        <begin position="104"/>
        <end position="145"/>
    </location>
</feature>
<evidence type="ECO:0008006" key="21">
    <source>
        <dbReference type="Google" id="ProtNLM"/>
    </source>
</evidence>
<keyword evidence="4 14" id="KW-0540">Nuclease</keyword>
<dbReference type="PROSITE" id="PS52044">
    <property type="entry name" value="VLRF1"/>
    <property type="match status" value="1"/>
</dbReference>
<dbReference type="Pfam" id="PF00023">
    <property type="entry name" value="Ank"/>
    <property type="match status" value="1"/>
</dbReference>
<dbReference type="GO" id="GO:0016787">
    <property type="term" value="F:hydrolase activity"/>
    <property type="evidence" value="ECO:0007669"/>
    <property type="project" value="UniProtKB-KW"/>
</dbReference>
<dbReference type="GO" id="GO:0005737">
    <property type="term" value="C:cytoplasm"/>
    <property type="evidence" value="ECO:0007669"/>
    <property type="project" value="UniProtKB-SubCell"/>
</dbReference>
<protein>
    <recommendedName>
        <fullName evidence="21">Calponin-homology (CH) domain-containing protein</fullName>
    </recommendedName>
</protein>
<evidence type="ECO:0000256" key="1">
    <source>
        <dbReference type="ARBA" id="ARBA00004496"/>
    </source>
</evidence>
<feature type="active site" evidence="14">
    <location>
        <position position="227"/>
    </location>
</feature>
<dbReference type="InterPro" id="IPR036872">
    <property type="entry name" value="CH_dom_sf"/>
</dbReference>
<feature type="compositionally biased region" description="Basic and acidic residues" evidence="16">
    <location>
        <begin position="702"/>
        <end position="711"/>
    </location>
</feature>
<name>A0A024FZ28_9STRA</name>
<evidence type="ECO:0000256" key="2">
    <source>
        <dbReference type="ARBA" id="ARBA00009262"/>
    </source>
</evidence>
<dbReference type="Proteomes" id="UP000053237">
    <property type="component" value="Unassembled WGS sequence"/>
</dbReference>
<feature type="compositionally biased region" description="Low complexity" evidence="16">
    <location>
        <begin position="113"/>
        <end position="122"/>
    </location>
</feature>
<dbReference type="GO" id="GO:0004519">
    <property type="term" value="F:endonuclease activity"/>
    <property type="evidence" value="ECO:0007669"/>
    <property type="project" value="UniProtKB-KW"/>
</dbReference>
<feature type="compositionally biased region" description="Basic and acidic residues" evidence="16">
    <location>
        <begin position="134"/>
        <end position="145"/>
    </location>
</feature>
<keyword evidence="9 14" id="KW-0378">Hydrolase</keyword>
<feature type="compositionally biased region" description="Basic and acidic residues" evidence="16">
    <location>
        <begin position="483"/>
        <end position="496"/>
    </location>
</feature>
<dbReference type="Pfam" id="PF18716">
    <property type="entry name" value="VATC"/>
    <property type="match status" value="1"/>
</dbReference>
<dbReference type="AlphaFoldDB" id="A0A024FZ28"/>
<comment type="caution">
    <text evidence="19">The sequence shown here is derived from an EMBL/GenBank/DDBJ whole genome shotgun (WGS) entry which is preliminary data.</text>
</comment>
<dbReference type="InterPro" id="IPR001715">
    <property type="entry name" value="CH_dom"/>
</dbReference>
<keyword evidence="5" id="KW-0479">Metal-binding</keyword>
<dbReference type="SUPFAM" id="SSF48403">
    <property type="entry name" value="Ankyrin repeat"/>
    <property type="match status" value="1"/>
</dbReference>
<dbReference type="InterPro" id="IPR041540">
    <property type="entry name" value="VATC"/>
</dbReference>
<dbReference type="SMART" id="SM00248">
    <property type="entry name" value="ANK"/>
    <property type="match status" value="1"/>
</dbReference>
<evidence type="ECO:0000256" key="15">
    <source>
        <dbReference type="SAM" id="Coils"/>
    </source>
</evidence>
<dbReference type="InterPro" id="IPR047139">
    <property type="entry name" value="ANKZ1/VMS1"/>
</dbReference>
<organism evidence="19 20">
    <name type="scientific">Albugo candida</name>
    <dbReference type="NCBI Taxonomy" id="65357"/>
    <lineage>
        <taxon>Eukaryota</taxon>
        <taxon>Sar</taxon>
        <taxon>Stramenopiles</taxon>
        <taxon>Oomycota</taxon>
        <taxon>Peronosporomycetes</taxon>
        <taxon>Albuginales</taxon>
        <taxon>Albuginaceae</taxon>
        <taxon>Albugo</taxon>
    </lineage>
</organism>
<evidence type="ECO:0000313" key="20">
    <source>
        <dbReference type="Proteomes" id="UP000053237"/>
    </source>
</evidence>
<evidence type="ECO:0000256" key="7">
    <source>
        <dbReference type="ARBA" id="ARBA00022759"/>
    </source>
</evidence>
<dbReference type="GO" id="GO:0036503">
    <property type="term" value="P:ERAD pathway"/>
    <property type="evidence" value="ECO:0007669"/>
    <property type="project" value="TreeGrafter"/>
</dbReference>
<keyword evidence="20" id="KW-1185">Reference proteome</keyword>
<evidence type="ECO:0000256" key="10">
    <source>
        <dbReference type="ARBA" id="ARBA00022833"/>
    </source>
</evidence>
<keyword evidence="7 14" id="KW-0255">Endonuclease</keyword>
<dbReference type="STRING" id="65357.A0A024FZ28"/>
<keyword evidence="8" id="KW-0863">Zinc-finger</keyword>
<evidence type="ECO:0000259" key="18">
    <source>
        <dbReference type="PROSITE" id="PS52044"/>
    </source>
</evidence>
<feature type="coiled-coil region" evidence="15">
    <location>
        <begin position="780"/>
        <end position="807"/>
    </location>
</feature>
<gene>
    <name evidence="19" type="ORF">BN9_006120</name>
</gene>
<reference evidence="19 20" key="1">
    <citation type="submission" date="2012-05" db="EMBL/GenBank/DDBJ databases">
        <title>Recombination and specialization in a pathogen metapopulation.</title>
        <authorList>
            <person name="Gardiner A."/>
            <person name="Kemen E."/>
            <person name="Schultz-Larsen T."/>
            <person name="MacLean D."/>
            <person name="Van Oosterhout C."/>
            <person name="Jones J.D.G."/>
        </authorList>
    </citation>
    <scope>NUCLEOTIDE SEQUENCE [LARGE SCALE GENOMIC DNA]</scope>
    <source>
        <strain evidence="19 20">Ac Nc2</strain>
    </source>
</reference>
<dbReference type="InParanoid" id="A0A024FZ28"/>
<dbReference type="PROSITE" id="PS50088">
    <property type="entry name" value="ANK_REPEAT"/>
    <property type="match status" value="1"/>
</dbReference>
<feature type="compositionally biased region" description="Polar residues" evidence="16">
    <location>
        <begin position="727"/>
        <end position="749"/>
    </location>
</feature>
<evidence type="ECO:0000256" key="6">
    <source>
        <dbReference type="ARBA" id="ARBA00022737"/>
    </source>
</evidence>
<evidence type="ECO:0000256" key="12">
    <source>
        <dbReference type="ARBA" id="ARBA00023054"/>
    </source>
</evidence>
<comment type="subcellular location">
    <subcellularLocation>
        <location evidence="1">Cytoplasm</location>
    </subcellularLocation>
</comment>
<dbReference type="PANTHER" id="PTHR16036">
    <property type="entry name" value="ANKYRIN REPEAT AND ZINC FINGER DOMAIN-CONTAINING PROTEIN 1"/>
    <property type="match status" value="1"/>
</dbReference>
<dbReference type="Pfam" id="PF06294">
    <property type="entry name" value="CH_2"/>
    <property type="match status" value="1"/>
</dbReference>
<dbReference type="Gene3D" id="1.10.418.10">
    <property type="entry name" value="Calponin-like domain"/>
    <property type="match status" value="1"/>
</dbReference>
<evidence type="ECO:0000256" key="11">
    <source>
        <dbReference type="ARBA" id="ARBA00023043"/>
    </source>
</evidence>
<keyword evidence="10" id="KW-0862">Zinc</keyword>
<dbReference type="InterPro" id="IPR041175">
    <property type="entry name" value="VLRF1/Vms1"/>
</dbReference>
<feature type="region of interest" description="Disordered" evidence="16">
    <location>
        <begin position="220"/>
        <end position="240"/>
    </location>
</feature>
<feature type="compositionally biased region" description="Low complexity" evidence="16">
    <location>
        <begin position="750"/>
        <end position="760"/>
    </location>
</feature>